<dbReference type="EMBL" id="CADILE010000028">
    <property type="protein sequence ID" value="CAB3924947.1"/>
    <property type="molecule type" value="Genomic_DNA"/>
</dbReference>
<sequence length="184" mass="19968">MTNRAYSLLEIKAIDEDKREISGVATTPEPDRSGDIVEPLGAKFAPVIPLLWQHRHDMPIGEARLSAPTKSGIGFVASIAKIAEPGPLKDIVDMAWQAIKARLVKGTSIGFNPTAFDYMSEGGIRFREYEIYELSAVTVPANASATIQAIKSLDRSILIARPVSLIKSTTQPENLNGAVRLVRA</sequence>
<feature type="domain" description="Prohead serine protease" evidence="4">
    <location>
        <begin position="47"/>
        <end position="151"/>
    </location>
</feature>
<evidence type="ECO:0000313" key="6">
    <source>
        <dbReference type="Proteomes" id="UP000494122"/>
    </source>
</evidence>
<evidence type="ECO:0000256" key="1">
    <source>
        <dbReference type="ARBA" id="ARBA00022612"/>
    </source>
</evidence>
<evidence type="ECO:0000259" key="4">
    <source>
        <dbReference type="Pfam" id="PF04586"/>
    </source>
</evidence>
<evidence type="ECO:0000256" key="3">
    <source>
        <dbReference type="ARBA" id="ARBA00022801"/>
    </source>
</evidence>
<dbReference type="AlphaFoldDB" id="A0A2M9GQ07"/>
<dbReference type="Proteomes" id="UP000494122">
    <property type="component" value="Unassembled WGS sequence"/>
</dbReference>
<keyword evidence="1" id="KW-1188">Viral release from host cell</keyword>
<dbReference type="Pfam" id="PF04586">
    <property type="entry name" value="Peptidase_S78"/>
    <property type="match status" value="1"/>
</dbReference>
<gene>
    <name evidence="5" type="ORF">LMG3328_05740</name>
</gene>
<organism evidence="5 6">
    <name type="scientific">Achromobacter ruhlandii</name>
    <dbReference type="NCBI Taxonomy" id="72557"/>
    <lineage>
        <taxon>Bacteria</taxon>
        <taxon>Pseudomonadati</taxon>
        <taxon>Pseudomonadota</taxon>
        <taxon>Betaproteobacteria</taxon>
        <taxon>Burkholderiales</taxon>
        <taxon>Alcaligenaceae</taxon>
        <taxon>Achromobacter</taxon>
    </lineage>
</organism>
<dbReference type="RefSeq" id="WP_100509544.1">
    <property type="nucleotide sequence ID" value="NZ_CADILE010000028.1"/>
</dbReference>
<evidence type="ECO:0000256" key="2">
    <source>
        <dbReference type="ARBA" id="ARBA00022670"/>
    </source>
</evidence>
<keyword evidence="2" id="KW-0645">Protease</keyword>
<protein>
    <recommendedName>
        <fullName evidence="4">Prohead serine protease domain-containing protein</fullName>
    </recommendedName>
</protein>
<accession>A0A2M9GQ07</accession>
<dbReference type="InterPro" id="IPR054613">
    <property type="entry name" value="Peptidase_S78_dom"/>
</dbReference>
<dbReference type="GO" id="GO:0008233">
    <property type="term" value="F:peptidase activity"/>
    <property type="evidence" value="ECO:0007669"/>
    <property type="project" value="UniProtKB-KW"/>
</dbReference>
<reference evidence="5 6" key="1">
    <citation type="submission" date="2020-04" db="EMBL/GenBank/DDBJ databases">
        <authorList>
            <person name="De Canck E."/>
        </authorList>
    </citation>
    <scope>NUCLEOTIDE SEQUENCE [LARGE SCALE GENOMIC DNA]</scope>
    <source>
        <strain evidence="5 6">LMG 3328</strain>
    </source>
</reference>
<keyword evidence="3" id="KW-0378">Hydrolase</keyword>
<proteinExistence type="predicted"/>
<dbReference type="GO" id="GO:0006508">
    <property type="term" value="P:proteolysis"/>
    <property type="evidence" value="ECO:0007669"/>
    <property type="project" value="UniProtKB-KW"/>
</dbReference>
<name>A0A2M9GQ07_9BURK</name>
<evidence type="ECO:0000313" key="5">
    <source>
        <dbReference type="EMBL" id="CAB3924947.1"/>
    </source>
</evidence>